<dbReference type="InterPro" id="IPR011604">
    <property type="entry name" value="PDDEXK-like_dom_sf"/>
</dbReference>
<dbReference type="Proteomes" id="UP000196587">
    <property type="component" value="Unassembled WGS sequence"/>
</dbReference>
<feature type="compositionally biased region" description="Acidic residues" evidence="1">
    <location>
        <begin position="1"/>
        <end position="15"/>
    </location>
</feature>
<dbReference type="AlphaFoldDB" id="A0A1Y4JPB0"/>
<proteinExistence type="predicted"/>
<gene>
    <name evidence="3" type="ORF">B5F24_15955</name>
</gene>
<dbReference type="RefSeq" id="WP_087413543.1">
    <property type="nucleotide sequence ID" value="NZ_NFKE01000017.1"/>
</dbReference>
<dbReference type="EMBL" id="NFKE01000017">
    <property type="protein sequence ID" value="OUP31891.1"/>
    <property type="molecule type" value="Genomic_DNA"/>
</dbReference>
<protein>
    <recommendedName>
        <fullName evidence="2">Putative exodeoxyribonuclease 8 PDDEXK-like domain-containing protein</fullName>
    </recommendedName>
</protein>
<organism evidence="3 4">
    <name type="scientific">Bacteroides clarus</name>
    <dbReference type="NCBI Taxonomy" id="626929"/>
    <lineage>
        <taxon>Bacteria</taxon>
        <taxon>Pseudomonadati</taxon>
        <taxon>Bacteroidota</taxon>
        <taxon>Bacteroidia</taxon>
        <taxon>Bacteroidales</taxon>
        <taxon>Bacteroidaceae</taxon>
        <taxon>Bacteroides</taxon>
    </lineage>
</organism>
<dbReference type="Gene3D" id="3.90.320.10">
    <property type="match status" value="1"/>
</dbReference>
<comment type="caution">
    <text evidence="3">The sequence shown here is derived from an EMBL/GenBank/DDBJ whole genome shotgun (WGS) entry which is preliminary data.</text>
</comment>
<evidence type="ECO:0000313" key="4">
    <source>
        <dbReference type="Proteomes" id="UP000196587"/>
    </source>
</evidence>
<name>A0A1Y4JPB0_9BACE</name>
<feature type="domain" description="Putative exodeoxyribonuclease 8 PDDEXK-like" evidence="2">
    <location>
        <begin position="73"/>
        <end position="351"/>
    </location>
</feature>
<dbReference type="InterPro" id="IPR024432">
    <property type="entry name" value="Put_RecE_PDDEXK-like_dom"/>
</dbReference>
<evidence type="ECO:0000256" key="1">
    <source>
        <dbReference type="SAM" id="MobiDB-lite"/>
    </source>
</evidence>
<dbReference type="Pfam" id="PF12684">
    <property type="entry name" value="DUF3799"/>
    <property type="match status" value="1"/>
</dbReference>
<feature type="region of interest" description="Disordered" evidence="1">
    <location>
        <begin position="1"/>
        <end position="23"/>
    </location>
</feature>
<reference evidence="4" key="1">
    <citation type="submission" date="2017-04" db="EMBL/GenBank/DDBJ databases">
        <title>Function of individual gut microbiota members based on whole genome sequencing of pure cultures obtained from chicken caecum.</title>
        <authorList>
            <person name="Medvecky M."/>
            <person name="Cejkova D."/>
            <person name="Polansky O."/>
            <person name="Karasova D."/>
            <person name="Kubasova T."/>
            <person name="Cizek A."/>
            <person name="Rychlik I."/>
        </authorList>
    </citation>
    <scope>NUCLEOTIDE SEQUENCE [LARGE SCALE GENOMIC DNA]</scope>
    <source>
        <strain evidence="4">An189</strain>
    </source>
</reference>
<evidence type="ECO:0000259" key="2">
    <source>
        <dbReference type="Pfam" id="PF12684"/>
    </source>
</evidence>
<sequence length="382" mass="44305">MMEDFNIDDFSEGEELNPSAYNPEDYPTKETVLDFLALNCNKPPVNIDLIELSVNGSVKRDPMEMYLQSKCISSSNLKNALKTPRSFYYDWERVFEEKEKPHFQLGTFAHMAFLEPRLFELVKVEPNCNQASKEGVLSTIRYYNELLAKEAGYVKEVEDDIPSVNWNFNILKEYRDRLRQTCIDLGYSFISEEMSMIINALKRNYYWYGGGIIQQLLKGACSEVSFYGKDEETGLDVRVRPDYFNVEENIGVNAVISFKTTRADDLGKFYYDCAKLKYELSEGMYQEVMSSITGRKFNVTIMIMLQTVEPYDVAVLFWSPDDLANGKYKYHYALSIVKDCFEKKWFPGYDAKAEEGARGIIDMQLPEWSHKLLHPVAIDDFE</sequence>
<accession>A0A1Y4JPB0</accession>
<evidence type="ECO:0000313" key="3">
    <source>
        <dbReference type="EMBL" id="OUP31891.1"/>
    </source>
</evidence>